<dbReference type="InterPro" id="IPR008942">
    <property type="entry name" value="ENTH_VHS"/>
</dbReference>
<dbReference type="SUPFAM" id="SSF48464">
    <property type="entry name" value="ENTH/VHS domain"/>
    <property type="match status" value="1"/>
</dbReference>
<feature type="region of interest" description="Disordered" evidence="7">
    <location>
        <begin position="159"/>
        <end position="468"/>
    </location>
</feature>
<evidence type="ECO:0000256" key="5">
    <source>
        <dbReference type="ARBA" id="ARBA00022553"/>
    </source>
</evidence>
<evidence type="ECO:0000256" key="1">
    <source>
        <dbReference type="ARBA" id="ARBA00004170"/>
    </source>
</evidence>
<evidence type="ECO:0000313" key="9">
    <source>
        <dbReference type="EMBL" id="KAK5100067.1"/>
    </source>
</evidence>
<dbReference type="SMART" id="SM00726">
    <property type="entry name" value="UIM"/>
    <property type="match status" value="2"/>
</dbReference>
<evidence type="ECO:0000256" key="6">
    <source>
        <dbReference type="ARBA" id="ARBA00023121"/>
    </source>
</evidence>
<feature type="compositionally biased region" description="Low complexity" evidence="7">
    <location>
        <begin position="281"/>
        <end position="293"/>
    </location>
</feature>
<dbReference type="Proteomes" id="UP001345013">
    <property type="component" value="Unassembled WGS sequence"/>
</dbReference>
<keyword evidence="6" id="KW-0446">Lipid-binding</keyword>
<evidence type="ECO:0000256" key="7">
    <source>
        <dbReference type="SAM" id="MobiDB-lite"/>
    </source>
</evidence>
<feature type="compositionally biased region" description="Basic and acidic residues" evidence="7">
    <location>
        <begin position="188"/>
        <end position="209"/>
    </location>
</feature>
<dbReference type="SMART" id="SM00273">
    <property type="entry name" value="ENTH"/>
    <property type="match status" value="1"/>
</dbReference>
<feature type="compositionally biased region" description="Low complexity" evidence="7">
    <location>
        <begin position="454"/>
        <end position="465"/>
    </location>
</feature>
<dbReference type="PANTHER" id="PTHR12276">
    <property type="entry name" value="EPSIN/ENT-RELATED"/>
    <property type="match status" value="1"/>
</dbReference>
<gene>
    <name evidence="9" type="ORF">LTR24_001132</name>
</gene>
<comment type="caution">
    <text evidence="9">The sequence shown here is derived from an EMBL/GenBank/DDBJ whole genome shotgun (WGS) entry which is preliminary data.</text>
</comment>
<feature type="compositionally biased region" description="Polar residues" evidence="7">
    <location>
        <begin position="259"/>
        <end position="271"/>
    </location>
</feature>
<proteinExistence type="inferred from homology"/>
<feature type="compositionally biased region" description="Polar residues" evidence="7">
    <location>
        <begin position="538"/>
        <end position="547"/>
    </location>
</feature>
<evidence type="ECO:0000259" key="8">
    <source>
        <dbReference type="PROSITE" id="PS50942"/>
    </source>
</evidence>
<reference evidence="9 10" key="1">
    <citation type="submission" date="2023-08" db="EMBL/GenBank/DDBJ databases">
        <title>Black Yeasts Isolated from many extreme environments.</title>
        <authorList>
            <person name="Coleine C."/>
            <person name="Stajich J.E."/>
            <person name="Selbmann L."/>
        </authorList>
    </citation>
    <scope>NUCLEOTIDE SEQUENCE [LARGE SCALE GENOMIC DNA]</scope>
    <source>
        <strain evidence="9 10">CCFEE 5885</strain>
    </source>
</reference>
<evidence type="ECO:0000313" key="10">
    <source>
        <dbReference type="Proteomes" id="UP001345013"/>
    </source>
</evidence>
<feature type="compositionally biased region" description="Basic and acidic residues" evidence="7">
    <location>
        <begin position="222"/>
        <end position="241"/>
    </location>
</feature>
<feature type="compositionally biased region" description="Polar residues" evidence="7">
    <location>
        <begin position="381"/>
        <end position="453"/>
    </location>
</feature>
<feature type="compositionally biased region" description="Polar residues" evidence="7">
    <location>
        <begin position="294"/>
        <end position="303"/>
    </location>
</feature>
<dbReference type="Gene3D" id="1.25.40.90">
    <property type="match status" value="1"/>
</dbReference>
<dbReference type="EMBL" id="JAVRRG010000008">
    <property type="protein sequence ID" value="KAK5100067.1"/>
    <property type="molecule type" value="Genomic_DNA"/>
</dbReference>
<organism evidence="9 10">
    <name type="scientific">Lithohypha guttulata</name>
    <dbReference type="NCBI Taxonomy" id="1690604"/>
    <lineage>
        <taxon>Eukaryota</taxon>
        <taxon>Fungi</taxon>
        <taxon>Dikarya</taxon>
        <taxon>Ascomycota</taxon>
        <taxon>Pezizomycotina</taxon>
        <taxon>Eurotiomycetes</taxon>
        <taxon>Chaetothyriomycetidae</taxon>
        <taxon>Chaetothyriales</taxon>
        <taxon>Trichomeriaceae</taxon>
        <taxon>Lithohypha</taxon>
    </lineage>
</organism>
<keyword evidence="5" id="KW-0597">Phosphoprotein</keyword>
<evidence type="ECO:0000256" key="3">
    <source>
        <dbReference type="ARBA" id="ARBA00010130"/>
    </source>
</evidence>
<dbReference type="InterPro" id="IPR013809">
    <property type="entry name" value="ENTH"/>
</dbReference>
<evidence type="ECO:0000256" key="2">
    <source>
        <dbReference type="ARBA" id="ARBA00004496"/>
    </source>
</evidence>
<feature type="region of interest" description="Disordered" evidence="7">
    <location>
        <begin position="538"/>
        <end position="581"/>
    </location>
</feature>
<feature type="compositionally biased region" description="Polar residues" evidence="7">
    <location>
        <begin position="312"/>
        <end position="327"/>
    </location>
</feature>
<dbReference type="Pfam" id="PF01417">
    <property type="entry name" value="ENTH"/>
    <property type="match status" value="1"/>
</dbReference>
<dbReference type="CDD" id="cd16991">
    <property type="entry name" value="ENTH_Ent1_Ent2"/>
    <property type="match status" value="1"/>
</dbReference>
<sequence>MSKVVRSVKNVTKGYSSVQVKVRNATSNDPWGPTGTDMAEIAALTFNNPSDFYEIMDMLDKRLNDKGKNWRHVLKSLKVLDYCLHEGSELVVTWARKNIYIIKTLREFTYIDEDGRDVGQNVRVSAKELTSLILDEDRLRSERSDRKLWKTRVSGIDEYAPQAISGPPPQQARPRRQSGPNQLDDNDAEFRLALEASKYEEEERKKRESQNVVPRGDDDDDLAKAIRLSKEEEELRRRQLEDQNAASLFDDTPGPSQPQPTGYNQGYQQQPAVDWFGNPIQQQQQQQQQQQPQSTGFLNNQYGQPAGYQNGYGFQQQSTGFPSNPTGYDQMATQPFMQQQNTIQPQQTAFQNSNPYGGQQQQGDIFGMQSPQPQQQSLQPGTNNPWASNANQTESLQPMPTGSNNPFAQKMQQPVQSQSPFRANTQPSLGTLFESQPTNTFQQPAQPNPISNFQAPQQQSQQQPKQDLDPNRARLNALLASGEGQDTFGNTGDMRIPAQHTAPGTFVNSAGGGMDRLRAAQTGTNPFFTQQTTGYAQNQSGLGQQMPAQTGPAAGLGGGYGQQSNPFGARPNQQSGSLIDL</sequence>
<feature type="compositionally biased region" description="Polar residues" evidence="7">
    <location>
        <begin position="352"/>
        <end position="363"/>
    </location>
</feature>
<dbReference type="PROSITE" id="PS50330">
    <property type="entry name" value="UIM"/>
    <property type="match status" value="1"/>
</dbReference>
<feature type="compositionally biased region" description="Polar residues" evidence="7">
    <location>
        <begin position="571"/>
        <end position="581"/>
    </location>
</feature>
<comment type="similarity">
    <text evidence="3">Belongs to the epsin family.</text>
</comment>
<feature type="domain" description="ENTH" evidence="8">
    <location>
        <begin position="10"/>
        <end position="143"/>
    </location>
</feature>
<evidence type="ECO:0000256" key="4">
    <source>
        <dbReference type="ARBA" id="ARBA00022490"/>
    </source>
</evidence>
<feature type="compositionally biased region" description="Low complexity" evidence="7">
    <location>
        <begin position="333"/>
        <end position="351"/>
    </location>
</feature>
<dbReference type="PROSITE" id="PS50942">
    <property type="entry name" value="ENTH"/>
    <property type="match status" value="1"/>
</dbReference>
<name>A0ABR0KLI0_9EURO</name>
<keyword evidence="4" id="KW-0963">Cytoplasm</keyword>
<dbReference type="PANTHER" id="PTHR12276:SF110">
    <property type="entry name" value="EPSIN-1-RELATED"/>
    <property type="match status" value="1"/>
</dbReference>
<protein>
    <recommendedName>
        <fullName evidence="8">ENTH domain-containing protein</fullName>
    </recommendedName>
</protein>
<accession>A0ABR0KLI0</accession>
<dbReference type="InterPro" id="IPR003903">
    <property type="entry name" value="UIM_dom"/>
</dbReference>
<feature type="compositionally biased region" description="Low complexity" evidence="7">
    <location>
        <begin position="369"/>
        <end position="380"/>
    </location>
</feature>
<keyword evidence="10" id="KW-1185">Reference proteome</keyword>
<comment type="subcellular location">
    <subcellularLocation>
        <location evidence="2">Cytoplasm</location>
    </subcellularLocation>
    <subcellularLocation>
        <location evidence="1">Membrane</location>
        <topology evidence="1">Peripheral membrane protein</topology>
    </subcellularLocation>
</comment>